<feature type="transmembrane region" description="Helical" evidence="1">
    <location>
        <begin position="87"/>
        <end position="104"/>
    </location>
</feature>
<keyword evidence="1" id="KW-0472">Membrane</keyword>
<evidence type="ECO:0000256" key="1">
    <source>
        <dbReference type="SAM" id="Phobius"/>
    </source>
</evidence>
<keyword evidence="3" id="KW-1185">Reference proteome</keyword>
<dbReference type="RefSeq" id="WP_215923835.1">
    <property type="nucleotide sequence ID" value="NZ_JAHKNI010000025.1"/>
</dbReference>
<name>A0ABS6BE33_9NOCA</name>
<evidence type="ECO:0000313" key="2">
    <source>
        <dbReference type="EMBL" id="MBU3067751.1"/>
    </source>
</evidence>
<feature type="transmembrane region" description="Helical" evidence="1">
    <location>
        <begin position="46"/>
        <end position="66"/>
    </location>
</feature>
<dbReference type="Proteomes" id="UP000733379">
    <property type="component" value="Unassembled WGS sequence"/>
</dbReference>
<gene>
    <name evidence="2" type="ORF">KO481_40315</name>
</gene>
<sequence>MFVESRAPEHISARRARRVAVLMWAGYLIVGVVVGLLWVLQTGPLWEHGLRLGAVLLVVPTGAHLIRRRWEAGRPATAPRISLLRLAAAKAVLVAAAMLATWLFEPTLPGVHGLVGLALALAIGVGGPLLHRHLTVPPAGAGSVRP</sequence>
<proteinExistence type="predicted"/>
<feature type="transmembrane region" description="Helical" evidence="1">
    <location>
        <begin position="21"/>
        <end position="40"/>
    </location>
</feature>
<accession>A0ABS6BE33</accession>
<protein>
    <recommendedName>
        <fullName evidence="4">ATP synthase subunit I</fullName>
    </recommendedName>
</protein>
<dbReference type="EMBL" id="JAHKNI010000025">
    <property type="protein sequence ID" value="MBU3067751.1"/>
    <property type="molecule type" value="Genomic_DNA"/>
</dbReference>
<comment type="caution">
    <text evidence="2">The sequence shown here is derived from an EMBL/GenBank/DDBJ whole genome shotgun (WGS) entry which is preliminary data.</text>
</comment>
<organism evidence="2 3">
    <name type="scientific">Nocardia albiluteola</name>
    <dbReference type="NCBI Taxonomy" id="2842303"/>
    <lineage>
        <taxon>Bacteria</taxon>
        <taxon>Bacillati</taxon>
        <taxon>Actinomycetota</taxon>
        <taxon>Actinomycetes</taxon>
        <taxon>Mycobacteriales</taxon>
        <taxon>Nocardiaceae</taxon>
        <taxon>Nocardia</taxon>
    </lineage>
</organism>
<evidence type="ECO:0000313" key="3">
    <source>
        <dbReference type="Proteomes" id="UP000733379"/>
    </source>
</evidence>
<feature type="transmembrane region" description="Helical" evidence="1">
    <location>
        <begin position="110"/>
        <end position="130"/>
    </location>
</feature>
<evidence type="ECO:0008006" key="4">
    <source>
        <dbReference type="Google" id="ProtNLM"/>
    </source>
</evidence>
<keyword evidence="1" id="KW-0812">Transmembrane</keyword>
<reference evidence="2 3" key="1">
    <citation type="submission" date="2021-06" db="EMBL/GenBank/DDBJ databases">
        <title>Actinomycetes sequencing.</title>
        <authorList>
            <person name="Shan Q."/>
        </authorList>
    </citation>
    <scope>NUCLEOTIDE SEQUENCE [LARGE SCALE GENOMIC DNA]</scope>
    <source>
        <strain evidence="2 3">NEAU-G5</strain>
    </source>
</reference>
<keyword evidence="1" id="KW-1133">Transmembrane helix</keyword>